<evidence type="ECO:0000313" key="6">
    <source>
        <dbReference type="EMBL" id="KFX52443.1"/>
    </source>
</evidence>
<comment type="subunit">
    <text evidence="2">Component of the NuA4 histone acetyltransferase complex.</text>
</comment>
<dbReference type="SMART" id="SM00300">
    <property type="entry name" value="ChSh"/>
    <property type="match status" value="1"/>
</dbReference>
<dbReference type="PROSITE" id="PS50013">
    <property type="entry name" value="CHROMO_2"/>
    <property type="match status" value="1"/>
</dbReference>
<dbReference type="Gene3D" id="2.40.50.40">
    <property type="match status" value="2"/>
</dbReference>
<sequence length="230" mass="25750">MPPHTDESSDSESTGEEIPFKKTNNAANDNRDEDGSDEEGSDEEEEDVYVVESIVGHEFHKNVLMLNVKWKGYDDPSDQTLEPEEGLLEGAEDAVNEYYSKIGGRPEPPAGKPGRGKRKSMTTSAKATPERTTTKKQKVTKQETNGTDFLGADIPRGIPDWVRDKDHWEENVMKVKTIEVDGVHGLVAYLNWTNGKTTKVSINLCYEKIPLMMLKFYEAHLVFKGDGAEE</sequence>
<evidence type="ECO:0000256" key="2">
    <source>
        <dbReference type="ARBA" id="ARBA00011353"/>
    </source>
</evidence>
<dbReference type="Pfam" id="PF01393">
    <property type="entry name" value="Chromo_shadow"/>
    <property type="match status" value="1"/>
</dbReference>
<keyword evidence="3" id="KW-0539">Nucleus</keyword>
<name>A0A093Y4L7_TALMA</name>
<feature type="domain" description="Chromo" evidence="5">
    <location>
        <begin position="49"/>
        <end position="110"/>
    </location>
</feature>
<dbReference type="InterPro" id="IPR016197">
    <property type="entry name" value="Chromo-like_dom_sf"/>
</dbReference>
<dbReference type="GO" id="GO:0005634">
    <property type="term" value="C:nucleus"/>
    <property type="evidence" value="ECO:0007669"/>
    <property type="project" value="UniProtKB-SubCell"/>
</dbReference>
<dbReference type="GO" id="GO:0006338">
    <property type="term" value="P:chromatin remodeling"/>
    <property type="evidence" value="ECO:0007669"/>
    <property type="project" value="UniProtKB-ARBA"/>
</dbReference>
<evidence type="ECO:0000256" key="3">
    <source>
        <dbReference type="ARBA" id="ARBA00023242"/>
    </source>
</evidence>
<dbReference type="Pfam" id="PF00385">
    <property type="entry name" value="Chromo"/>
    <property type="match status" value="1"/>
</dbReference>
<comment type="subcellular location">
    <subcellularLocation>
        <location evidence="1">Nucleus</location>
    </subcellularLocation>
</comment>
<evidence type="ECO:0000256" key="4">
    <source>
        <dbReference type="SAM" id="MobiDB-lite"/>
    </source>
</evidence>
<dbReference type="PANTHER" id="PTHR22812">
    <property type="entry name" value="CHROMOBOX PROTEIN"/>
    <property type="match status" value="1"/>
</dbReference>
<dbReference type="InterPro" id="IPR051219">
    <property type="entry name" value="Heterochromatin_chromo-domain"/>
</dbReference>
<organism evidence="6">
    <name type="scientific">Talaromyces marneffei PM1</name>
    <dbReference type="NCBI Taxonomy" id="1077442"/>
    <lineage>
        <taxon>Eukaryota</taxon>
        <taxon>Fungi</taxon>
        <taxon>Dikarya</taxon>
        <taxon>Ascomycota</taxon>
        <taxon>Pezizomycotina</taxon>
        <taxon>Eurotiomycetes</taxon>
        <taxon>Eurotiomycetidae</taxon>
        <taxon>Eurotiales</taxon>
        <taxon>Trichocomaceae</taxon>
        <taxon>Talaromyces</taxon>
        <taxon>Talaromyces sect. Talaromyces</taxon>
    </lineage>
</organism>
<dbReference type="InterPro" id="IPR000953">
    <property type="entry name" value="Chromo/chromo_shadow_dom"/>
</dbReference>
<dbReference type="EMBL" id="JPOX01000003">
    <property type="protein sequence ID" value="KFX52443.1"/>
    <property type="molecule type" value="Genomic_DNA"/>
</dbReference>
<dbReference type="AlphaFoldDB" id="A0A093Y4L7"/>
<reference evidence="6" key="1">
    <citation type="journal article" date="2014" name="PLoS Genet.">
        <title>Signature Gene Expression Reveals Novel Clues to the Molecular Mechanisms of Dimorphic Transition in Penicillium marneffei.</title>
        <authorList>
            <person name="Yang E."/>
            <person name="Wang G."/>
            <person name="Cai J."/>
            <person name="Woo P.C."/>
            <person name="Lau S.K."/>
            <person name="Yuen K.-Y."/>
            <person name="Chow W.-N."/>
            <person name="Lin X."/>
        </authorList>
    </citation>
    <scope>NUCLEOTIDE SEQUENCE [LARGE SCALE GENOMIC DNA]</scope>
    <source>
        <strain evidence="6">PM1</strain>
    </source>
</reference>
<evidence type="ECO:0000259" key="5">
    <source>
        <dbReference type="PROSITE" id="PS50013"/>
    </source>
</evidence>
<proteinExistence type="predicted"/>
<feature type="region of interest" description="Disordered" evidence="4">
    <location>
        <begin position="1"/>
        <end position="49"/>
    </location>
</feature>
<dbReference type="InterPro" id="IPR023780">
    <property type="entry name" value="Chromo_domain"/>
</dbReference>
<dbReference type="InterPro" id="IPR008251">
    <property type="entry name" value="Chromo_shadow_dom"/>
</dbReference>
<gene>
    <name evidence="6" type="ORF">GQ26_0033070</name>
</gene>
<feature type="region of interest" description="Disordered" evidence="4">
    <location>
        <begin position="101"/>
        <end position="141"/>
    </location>
</feature>
<accession>A0A093Y4L7</accession>
<evidence type="ECO:0000256" key="1">
    <source>
        <dbReference type="ARBA" id="ARBA00004123"/>
    </source>
</evidence>
<dbReference type="HOGENOM" id="CLU_045874_0_1_1"/>
<dbReference type="SUPFAM" id="SSF54160">
    <property type="entry name" value="Chromo domain-like"/>
    <property type="match status" value="2"/>
</dbReference>
<feature type="compositionally biased region" description="Acidic residues" evidence="4">
    <location>
        <begin position="31"/>
        <end position="49"/>
    </location>
</feature>
<dbReference type="CDD" id="cd00024">
    <property type="entry name" value="CD_CSD"/>
    <property type="match status" value="1"/>
</dbReference>
<comment type="caution">
    <text evidence="6">The sequence shown here is derived from an EMBL/GenBank/DDBJ whole genome shotgun (WGS) entry which is preliminary data.</text>
</comment>
<dbReference type="eggNOG" id="KOG1911">
    <property type="taxonomic scope" value="Eukaryota"/>
</dbReference>
<protein>
    <submittedName>
        <fullName evidence="6">Chromo domain-containing protein 2</fullName>
    </submittedName>
</protein>